<organism evidence="1 2">
    <name type="scientific">Dehalobacter restrictus</name>
    <dbReference type="NCBI Taxonomy" id="55583"/>
    <lineage>
        <taxon>Bacteria</taxon>
        <taxon>Bacillati</taxon>
        <taxon>Bacillota</taxon>
        <taxon>Clostridia</taxon>
        <taxon>Eubacteriales</taxon>
        <taxon>Desulfitobacteriaceae</taxon>
        <taxon>Dehalobacter</taxon>
    </lineage>
</organism>
<dbReference type="AlphaFoldDB" id="A0A857DG66"/>
<sequence>MAASEVITAESNYLNYSTGLLVSILLCYPEVVTISCNQEQQTMILKFLVVKECGFEALQNKLRQALELFHQIEGRKIQLLSIEKFEQELNLIVISRDLSSITHTEINLIVEIMKSELGAKLITDECSLPEEEIILQEEIINHMMAAVRSNGTEKNITAVREDGRVLVFNG</sequence>
<reference evidence="1 2" key="1">
    <citation type="submission" date="2019-12" db="EMBL/GenBank/DDBJ databases">
        <title>Sequence classification of anaerobic respiratory reductive dehalogenases: First we see many, then we see few.</title>
        <authorList>
            <person name="Molenda O."/>
            <person name="Puentes Jacome L.A."/>
            <person name="Cao X."/>
            <person name="Nesbo C.L."/>
            <person name="Tang S."/>
            <person name="Morson N."/>
            <person name="Patron J."/>
            <person name="Lomheim L."/>
            <person name="Wishart D.S."/>
            <person name="Edwards E.A."/>
        </authorList>
    </citation>
    <scope>NUCLEOTIDE SEQUENCE [LARGE SCALE GENOMIC DNA]</scope>
    <source>
        <strain evidence="1 2">12DCA</strain>
    </source>
</reference>
<proteinExistence type="predicted"/>
<protein>
    <submittedName>
        <fullName evidence="1">Uncharacterized protein</fullName>
    </submittedName>
</protein>
<gene>
    <name evidence="1" type="ORF">GQ588_06305</name>
</gene>
<accession>A0A857DG66</accession>
<name>A0A857DG66_9FIRM</name>
<evidence type="ECO:0000313" key="2">
    <source>
        <dbReference type="Proteomes" id="UP000430508"/>
    </source>
</evidence>
<dbReference type="Proteomes" id="UP000430508">
    <property type="component" value="Chromosome"/>
</dbReference>
<dbReference type="RefSeq" id="WP_019226690.1">
    <property type="nucleotide sequence ID" value="NZ_CP046996.1"/>
</dbReference>
<evidence type="ECO:0000313" key="1">
    <source>
        <dbReference type="EMBL" id="QHA00274.1"/>
    </source>
</evidence>
<dbReference type="EMBL" id="CP046996">
    <property type="protein sequence ID" value="QHA00274.1"/>
    <property type="molecule type" value="Genomic_DNA"/>
</dbReference>